<accession>A0A1G8MU07</accession>
<reference evidence="5 6" key="1">
    <citation type="submission" date="2016-10" db="EMBL/GenBank/DDBJ databases">
        <authorList>
            <person name="de Groot N.N."/>
        </authorList>
    </citation>
    <scope>NUCLEOTIDE SEQUENCE [LARGE SCALE GENOMIC DNA]</scope>
    <source>
        <strain evidence="5 6">LMG 2247</strain>
    </source>
</reference>
<keyword evidence="2 5" id="KW-0223">Dioxygenase</keyword>
<evidence type="ECO:0000313" key="5">
    <source>
        <dbReference type="EMBL" id="SDI71343.1"/>
    </source>
</evidence>
<dbReference type="InterPro" id="IPR050770">
    <property type="entry name" value="Intradiol_RC_Dioxygenase"/>
</dbReference>
<evidence type="ECO:0000256" key="1">
    <source>
        <dbReference type="ARBA" id="ARBA00007825"/>
    </source>
</evidence>
<dbReference type="GO" id="GO:0018578">
    <property type="term" value="F:protocatechuate 3,4-dioxygenase activity"/>
    <property type="evidence" value="ECO:0007669"/>
    <property type="project" value="InterPro"/>
</dbReference>
<dbReference type="RefSeq" id="WP_090695527.1">
    <property type="nucleotide sequence ID" value="NZ_CADERL010000036.1"/>
</dbReference>
<feature type="domain" description="Intradiol ring-cleavage dioxygenases" evidence="4">
    <location>
        <begin position="49"/>
        <end position="77"/>
    </location>
</feature>
<sequence>MTALKQTPSQTVGPYFAYGLCPEQYNFDFKSLFTPAIADHEAAGEHITIVGQVFDGDGKVIGDAMLEVSQVDAQGRYPASRAEVEASGFRGFARVGTGTDPQKRFIVETVKPGRAASASDEAPHLNVIVTMRGMLLHTFTRVYFDDEAAANESDPVLALVPAERRGTLIARRVDGTSKTVYRFDIHMQGEQETVFFDL</sequence>
<dbReference type="CDD" id="cd03463">
    <property type="entry name" value="3_4-PCD_alpha"/>
    <property type="match status" value="1"/>
</dbReference>
<dbReference type="SUPFAM" id="SSF49482">
    <property type="entry name" value="Aromatic compound dioxygenase"/>
    <property type="match status" value="1"/>
</dbReference>
<gene>
    <name evidence="5" type="ORF">SAMN05216466_13141</name>
</gene>
<dbReference type="OrthoDB" id="9805815at2"/>
<evidence type="ECO:0000256" key="3">
    <source>
        <dbReference type="ARBA" id="ARBA00023002"/>
    </source>
</evidence>
<evidence type="ECO:0000256" key="2">
    <source>
        <dbReference type="ARBA" id="ARBA00022964"/>
    </source>
</evidence>
<dbReference type="Proteomes" id="UP000199706">
    <property type="component" value="Unassembled WGS sequence"/>
</dbReference>
<keyword evidence="3" id="KW-0560">Oxidoreductase</keyword>
<dbReference type="Pfam" id="PF00775">
    <property type="entry name" value="Dioxygenase_C"/>
    <property type="match status" value="1"/>
</dbReference>
<dbReference type="NCBIfam" id="TIGR02423">
    <property type="entry name" value="protocat_alph"/>
    <property type="match status" value="1"/>
</dbReference>
<proteinExistence type="inferred from homology"/>
<name>A0A1G8MU07_9BURK</name>
<comment type="similarity">
    <text evidence="1">Belongs to the intradiol ring-cleavage dioxygenase family.</text>
</comment>
<dbReference type="EMBL" id="FNCJ01000031">
    <property type="protein sequence ID" value="SDI71343.1"/>
    <property type="molecule type" value="Genomic_DNA"/>
</dbReference>
<dbReference type="PROSITE" id="PS00083">
    <property type="entry name" value="INTRADIOL_DIOXYGENAS"/>
    <property type="match status" value="1"/>
</dbReference>
<evidence type="ECO:0000259" key="4">
    <source>
        <dbReference type="PROSITE" id="PS00083"/>
    </source>
</evidence>
<evidence type="ECO:0000313" key="6">
    <source>
        <dbReference type="Proteomes" id="UP000199706"/>
    </source>
</evidence>
<dbReference type="InterPro" id="IPR015889">
    <property type="entry name" value="Intradiol_dOase_core"/>
</dbReference>
<dbReference type="AlphaFoldDB" id="A0A1G8MU07"/>
<dbReference type="GO" id="GO:0008199">
    <property type="term" value="F:ferric iron binding"/>
    <property type="evidence" value="ECO:0007669"/>
    <property type="project" value="InterPro"/>
</dbReference>
<dbReference type="InterPro" id="IPR012786">
    <property type="entry name" value="Protocat_dOase_a"/>
</dbReference>
<protein>
    <submittedName>
        <fullName evidence="5">Protocatechuate 3,4-dioxygenase, alpha subunit</fullName>
    </submittedName>
</protein>
<organism evidence="5 6">
    <name type="scientific">Paraburkholderia phenazinium</name>
    <dbReference type="NCBI Taxonomy" id="60549"/>
    <lineage>
        <taxon>Bacteria</taxon>
        <taxon>Pseudomonadati</taxon>
        <taxon>Pseudomonadota</taxon>
        <taxon>Betaproteobacteria</taxon>
        <taxon>Burkholderiales</taxon>
        <taxon>Burkholderiaceae</taxon>
        <taxon>Paraburkholderia</taxon>
    </lineage>
</organism>
<dbReference type="Gene3D" id="2.60.130.10">
    <property type="entry name" value="Aromatic compound dioxygenase"/>
    <property type="match status" value="1"/>
</dbReference>
<dbReference type="PANTHER" id="PTHR33711">
    <property type="entry name" value="DIOXYGENASE, PUTATIVE (AFU_ORTHOLOGUE AFUA_2G02910)-RELATED"/>
    <property type="match status" value="1"/>
</dbReference>
<dbReference type="InterPro" id="IPR000627">
    <property type="entry name" value="Intradiol_dOase_C"/>
</dbReference>
<dbReference type="PANTHER" id="PTHR33711:SF9">
    <property type="entry name" value="PROTOCATECHUATE 3,4-DIOXYGENASE ALPHA CHAIN"/>
    <property type="match status" value="1"/>
</dbReference>